<dbReference type="InterPro" id="IPR029787">
    <property type="entry name" value="Nucleotide_cyclase"/>
</dbReference>
<comment type="similarity">
    <text evidence="1">Belongs to the adenylyl cyclase class-3 family.</text>
</comment>
<reference evidence="2 3" key="1">
    <citation type="submission" date="2016-07" db="EMBL/GenBank/DDBJ databases">
        <title>Draft genome sequence of Prauserella muralis DSM 45305, isolated from a mould-covered wall in an indoor environment.</title>
        <authorList>
            <person name="Ruckert C."/>
            <person name="Albersmeier A."/>
            <person name="Jiang C.-L."/>
            <person name="Jiang Y."/>
            <person name="Kalinowski J."/>
            <person name="Schneider O."/>
            <person name="Winkler A."/>
            <person name="Zotchev S.B."/>
        </authorList>
    </citation>
    <scope>NUCLEOTIDE SEQUENCE [LARGE SCALE GENOMIC DNA]</scope>
    <source>
        <strain evidence="2 3">DSM 45305</strain>
    </source>
</reference>
<evidence type="ECO:0000313" key="2">
    <source>
        <dbReference type="EMBL" id="PXY28271.1"/>
    </source>
</evidence>
<proteinExistence type="inferred from homology"/>
<organism evidence="2 3">
    <name type="scientific">Prauserella muralis</name>
    <dbReference type="NCBI Taxonomy" id="588067"/>
    <lineage>
        <taxon>Bacteria</taxon>
        <taxon>Bacillati</taxon>
        <taxon>Actinomycetota</taxon>
        <taxon>Actinomycetes</taxon>
        <taxon>Pseudonocardiales</taxon>
        <taxon>Pseudonocardiaceae</taxon>
        <taxon>Prauserella</taxon>
    </lineage>
</organism>
<evidence type="ECO:0000256" key="1">
    <source>
        <dbReference type="ARBA" id="ARBA00005381"/>
    </source>
</evidence>
<dbReference type="PROSITE" id="PS50125">
    <property type="entry name" value="GUANYLATE_CYCLASE_2"/>
    <property type="match status" value="1"/>
</dbReference>
<dbReference type="Pfam" id="PF00211">
    <property type="entry name" value="Guanylate_cyc"/>
    <property type="match status" value="1"/>
</dbReference>
<dbReference type="SUPFAM" id="SSF55073">
    <property type="entry name" value="Nucleotide cyclase"/>
    <property type="match status" value="1"/>
</dbReference>
<dbReference type="PANTHER" id="PTHR43081">
    <property type="entry name" value="ADENYLATE CYCLASE, TERMINAL-DIFFERENTIATION SPECIFIC-RELATED"/>
    <property type="match status" value="1"/>
</dbReference>
<dbReference type="RefSeq" id="WP_112282285.1">
    <property type="nucleotide sequence ID" value="NZ_MASW01000002.1"/>
</dbReference>
<dbReference type="GO" id="GO:0004016">
    <property type="term" value="F:adenylate cyclase activity"/>
    <property type="evidence" value="ECO:0007669"/>
    <property type="project" value="UniProtKB-ARBA"/>
</dbReference>
<gene>
    <name evidence="2" type="ORF">BAY60_18345</name>
</gene>
<dbReference type="OrthoDB" id="5494175at2"/>
<dbReference type="GO" id="GO:0035556">
    <property type="term" value="P:intracellular signal transduction"/>
    <property type="evidence" value="ECO:0007669"/>
    <property type="project" value="InterPro"/>
</dbReference>
<name>A0A2V4B1X7_9PSEU</name>
<dbReference type="EMBL" id="MASW01000002">
    <property type="protein sequence ID" value="PXY28271.1"/>
    <property type="molecule type" value="Genomic_DNA"/>
</dbReference>
<keyword evidence="3" id="KW-1185">Reference proteome</keyword>
<dbReference type="InterPro" id="IPR050697">
    <property type="entry name" value="Adenylyl/Guanylyl_Cyclase_3/4"/>
</dbReference>
<sequence>MTDAVVRTIAFIDLAGFTALSEAHGDIGAADVARRLLHLTHGTLDRDVELVKSLGDAVMLVSASNGGLLDSVERLIGACRAEPGFPMLRGGIHRGPAIPVDRDYFGRAVNLAARLGGLAVSGQIQLTAEIAAAARTAGLPVTARGPMRLRGIPDPVDVFTWSLDVNETGIDPVCKIVGGHGKLPGYGQLGARWRS</sequence>
<protein>
    <submittedName>
        <fullName evidence="2">Uncharacterized protein</fullName>
    </submittedName>
</protein>
<dbReference type="AlphaFoldDB" id="A0A2V4B1X7"/>
<dbReference type="InterPro" id="IPR001054">
    <property type="entry name" value="A/G_cyclase"/>
</dbReference>
<dbReference type="Gene3D" id="3.30.70.1230">
    <property type="entry name" value="Nucleotide cyclase"/>
    <property type="match status" value="1"/>
</dbReference>
<comment type="caution">
    <text evidence="2">The sequence shown here is derived from an EMBL/GenBank/DDBJ whole genome shotgun (WGS) entry which is preliminary data.</text>
</comment>
<dbReference type="GO" id="GO:0009190">
    <property type="term" value="P:cyclic nucleotide biosynthetic process"/>
    <property type="evidence" value="ECO:0007669"/>
    <property type="project" value="InterPro"/>
</dbReference>
<dbReference type="Proteomes" id="UP000249915">
    <property type="component" value="Unassembled WGS sequence"/>
</dbReference>
<accession>A0A2V4B1X7</accession>
<dbReference type="PANTHER" id="PTHR43081:SF1">
    <property type="entry name" value="ADENYLATE CYCLASE, TERMINAL-DIFFERENTIATION SPECIFIC"/>
    <property type="match status" value="1"/>
</dbReference>
<dbReference type="CDD" id="cd07302">
    <property type="entry name" value="CHD"/>
    <property type="match status" value="1"/>
</dbReference>
<evidence type="ECO:0000313" key="3">
    <source>
        <dbReference type="Proteomes" id="UP000249915"/>
    </source>
</evidence>